<evidence type="ECO:0000256" key="7">
    <source>
        <dbReference type="ARBA" id="ARBA00022927"/>
    </source>
</evidence>
<keyword evidence="9 11" id="KW-0472">Membrane</keyword>
<evidence type="ECO:0000256" key="6">
    <source>
        <dbReference type="ARBA" id="ARBA00022692"/>
    </source>
</evidence>
<comment type="subcellular location">
    <subcellularLocation>
        <location evidence="1">Cell inner membrane</location>
        <topology evidence="1">Single-pass membrane protein</topology>
        <orientation evidence="1">Periplasmic side</orientation>
    </subcellularLocation>
</comment>
<evidence type="ECO:0000313" key="14">
    <source>
        <dbReference type="Proteomes" id="UP000193083"/>
    </source>
</evidence>
<dbReference type="RefSeq" id="WP_085463842.1">
    <property type="nucleotide sequence ID" value="NZ_FXBL01000004.1"/>
</dbReference>
<evidence type="ECO:0000259" key="12">
    <source>
        <dbReference type="PROSITE" id="PS52015"/>
    </source>
</evidence>
<comment type="similarity">
    <text evidence="2">Belongs to the TonB family.</text>
</comment>
<keyword evidence="8 11" id="KW-1133">Transmembrane helix</keyword>
<feature type="compositionally biased region" description="Basic and acidic residues" evidence="10">
    <location>
        <begin position="182"/>
        <end position="244"/>
    </location>
</feature>
<feature type="compositionally biased region" description="Acidic residues" evidence="10">
    <location>
        <begin position="93"/>
        <end position="103"/>
    </location>
</feature>
<feature type="compositionally biased region" description="Polar residues" evidence="10">
    <location>
        <begin position="245"/>
        <end position="261"/>
    </location>
</feature>
<evidence type="ECO:0000256" key="3">
    <source>
        <dbReference type="ARBA" id="ARBA00022448"/>
    </source>
</evidence>
<feature type="transmembrane region" description="Helical" evidence="11">
    <location>
        <begin position="20"/>
        <end position="42"/>
    </location>
</feature>
<dbReference type="PROSITE" id="PS52015">
    <property type="entry name" value="TONB_CTD"/>
    <property type="match status" value="1"/>
</dbReference>
<dbReference type="InterPro" id="IPR006260">
    <property type="entry name" value="TonB/TolA_C"/>
</dbReference>
<keyword evidence="7" id="KW-0653">Protein transport</keyword>
<keyword evidence="14" id="KW-1185">Reference proteome</keyword>
<feature type="region of interest" description="Disordered" evidence="10">
    <location>
        <begin position="73"/>
        <end position="261"/>
    </location>
</feature>
<dbReference type="GO" id="GO:0015031">
    <property type="term" value="P:protein transport"/>
    <property type="evidence" value="ECO:0007669"/>
    <property type="project" value="UniProtKB-KW"/>
</dbReference>
<gene>
    <name evidence="13" type="ORF">SAMN02982922_1785</name>
</gene>
<dbReference type="NCBIfam" id="TIGR01352">
    <property type="entry name" value="tonB_Cterm"/>
    <property type="match status" value="1"/>
</dbReference>
<dbReference type="AlphaFoldDB" id="A0A1X7NFM4"/>
<accession>A0A1X7NFM4</accession>
<dbReference type="PANTHER" id="PTHR33446">
    <property type="entry name" value="PROTEIN TONB-RELATED"/>
    <property type="match status" value="1"/>
</dbReference>
<dbReference type="GO" id="GO:0055085">
    <property type="term" value="P:transmembrane transport"/>
    <property type="evidence" value="ECO:0007669"/>
    <property type="project" value="InterPro"/>
</dbReference>
<evidence type="ECO:0000256" key="1">
    <source>
        <dbReference type="ARBA" id="ARBA00004383"/>
    </source>
</evidence>
<evidence type="ECO:0000256" key="5">
    <source>
        <dbReference type="ARBA" id="ARBA00022519"/>
    </source>
</evidence>
<dbReference type="InterPro" id="IPR037682">
    <property type="entry name" value="TonB_C"/>
</dbReference>
<protein>
    <submittedName>
        <fullName evidence="13">Protein TonB</fullName>
    </submittedName>
</protein>
<evidence type="ECO:0000313" key="13">
    <source>
        <dbReference type="EMBL" id="SMH36568.1"/>
    </source>
</evidence>
<evidence type="ECO:0000256" key="4">
    <source>
        <dbReference type="ARBA" id="ARBA00022475"/>
    </source>
</evidence>
<keyword evidence="4" id="KW-1003">Cell membrane</keyword>
<dbReference type="OrthoDB" id="7722272at2"/>
<dbReference type="Gene3D" id="3.30.1150.10">
    <property type="match status" value="1"/>
</dbReference>
<evidence type="ECO:0000256" key="8">
    <source>
        <dbReference type="ARBA" id="ARBA00022989"/>
    </source>
</evidence>
<proteinExistence type="inferred from homology"/>
<dbReference type="GO" id="GO:0031992">
    <property type="term" value="F:energy transducer activity"/>
    <property type="evidence" value="ECO:0007669"/>
    <property type="project" value="TreeGrafter"/>
</dbReference>
<dbReference type="Pfam" id="PF03544">
    <property type="entry name" value="TonB_C"/>
    <property type="match status" value="1"/>
</dbReference>
<dbReference type="InterPro" id="IPR051045">
    <property type="entry name" value="TonB-dependent_transducer"/>
</dbReference>
<dbReference type="EMBL" id="FXBL01000004">
    <property type="protein sequence ID" value="SMH36568.1"/>
    <property type="molecule type" value="Genomic_DNA"/>
</dbReference>
<evidence type="ECO:0000256" key="11">
    <source>
        <dbReference type="SAM" id="Phobius"/>
    </source>
</evidence>
<feature type="compositionally biased region" description="Basic and acidic residues" evidence="10">
    <location>
        <begin position="141"/>
        <end position="157"/>
    </location>
</feature>
<dbReference type="Proteomes" id="UP000193083">
    <property type="component" value="Unassembled WGS sequence"/>
</dbReference>
<name>A0A1X7NFM4_9HYPH</name>
<dbReference type="SUPFAM" id="SSF74653">
    <property type="entry name" value="TolA/TonB C-terminal domain"/>
    <property type="match status" value="1"/>
</dbReference>
<evidence type="ECO:0000256" key="9">
    <source>
        <dbReference type="ARBA" id="ARBA00023136"/>
    </source>
</evidence>
<sequence>MNAPAELVLGQKISRREAGLWTFAAVSVVLAHAAASFAFQALQPPPEEVSVEETMLVELEPVAFAMAASVSPSEVISEEDVEETSPEKVHEIMEEEPPQIVDEETPKPVETEETPVEQAEAEKTPLEQAEPEETPVTQETEIARQETAEPVEQKTAEPLEEEAIEQEIAEAVEPEVVIPLPRPEHVVEETPPEEPVKTAEAKPEPKVVKKAERKKTETPKPKKRAEMPKPAKKADVRKEAKSRSESSVQQQAASTPTVNPNKWNSAVQRAIARAARRARGTRGSVSIAFVVNASGSIVSARVARSSGNSKLDGTALGIVRAARIPPPPAGLTGSHSFMLPMTFQ</sequence>
<keyword evidence="3" id="KW-0813">Transport</keyword>
<keyword evidence="6 11" id="KW-0812">Transmembrane</keyword>
<dbReference type="PANTHER" id="PTHR33446:SF2">
    <property type="entry name" value="PROTEIN TONB"/>
    <property type="match status" value="1"/>
</dbReference>
<evidence type="ECO:0000256" key="2">
    <source>
        <dbReference type="ARBA" id="ARBA00006555"/>
    </source>
</evidence>
<feature type="compositionally biased region" description="Acidic residues" evidence="10">
    <location>
        <begin position="158"/>
        <end position="173"/>
    </location>
</feature>
<evidence type="ECO:0000256" key="10">
    <source>
        <dbReference type="SAM" id="MobiDB-lite"/>
    </source>
</evidence>
<organism evidence="13 14">
    <name type="scientific">Mesorhizobium australicum</name>
    <dbReference type="NCBI Taxonomy" id="536018"/>
    <lineage>
        <taxon>Bacteria</taxon>
        <taxon>Pseudomonadati</taxon>
        <taxon>Pseudomonadota</taxon>
        <taxon>Alphaproteobacteria</taxon>
        <taxon>Hyphomicrobiales</taxon>
        <taxon>Phyllobacteriaceae</taxon>
        <taxon>Mesorhizobium</taxon>
    </lineage>
</organism>
<feature type="domain" description="TonB C-terminal" evidence="12">
    <location>
        <begin position="257"/>
        <end position="344"/>
    </location>
</feature>
<dbReference type="GO" id="GO:0098797">
    <property type="term" value="C:plasma membrane protein complex"/>
    <property type="evidence" value="ECO:0007669"/>
    <property type="project" value="TreeGrafter"/>
</dbReference>
<reference evidence="14" key="1">
    <citation type="submission" date="2017-04" db="EMBL/GenBank/DDBJ databases">
        <authorList>
            <person name="Varghese N."/>
            <person name="Submissions S."/>
        </authorList>
    </citation>
    <scope>NUCLEOTIDE SEQUENCE [LARGE SCALE GENOMIC DNA]</scope>
    <source>
        <strain evidence="14">B5P</strain>
    </source>
</reference>
<keyword evidence="5" id="KW-0997">Cell inner membrane</keyword>